<dbReference type="STRING" id="332999.SAMN04488511_12250"/>
<reference evidence="3" key="1">
    <citation type="submission" date="2016-10" db="EMBL/GenBank/DDBJ databases">
        <authorList>
            <person name="Varghese N."/>
            <person name="Submissions S."/>
        </authorList>
    </citation>
    <scope>NUCLEOTIDE SEQUENCE [LARGE SCALE GENOMIC DNA]</scope>
    <source>
        <strain evidence="3">DSM 18130</strain>
    </source>
</reference>
<dbReference type="Proteomes" id="UP000198836">
    <property type="component" value="Unassembled WGS sequence"/>
</dbReference>
<keyword evidence="3" id="KW-1185">Reference proteome</keyword>
<dbReference type="Gene3D" id="3.40.50.1820">
    <property type="entry name" value="alpha/beta hydrolase"/>
    <property type="match status" value="1"/>
</dbReference>
<dbReference type="OrthoDB" id="659408at2"/>
<dbReference type="InterPro" id="IPR029058">
    <property type="entry name" value="AB_hydrolase_fold"/>
</dbReference>
<accession>A0A1I0U8G3</accession>
<gene>
    <name evidence="2" type="ORF">SAMN04488511_12250</name>
</gene>
<evidence type="ECO:0000259" key="1">
    <source>
        <dbReference type="Pfam" id="PF12697"/>
    </source>
</evidence>
<proteinExistence type="predicted"/>
<dbReference type="Pfam" id="PF12697">
    <property type="entry name" value="Abhydrolase_6"/>
    <property type="match status" value="1"/>
</dbReference>
<protein>
    <submittedName>
        <fullName evidence="2">Pimeloyl-ACP methyl ester carboxylesterase</fullName>
    </submittedName>
</protein>
<dbReference type="InterPro" id="IPR000073">
    <property type="entry name" value="AB_hydrolase_1"/>
</dbReference>
<organism evidence="2 3">
    <name type="scientific">Pedobacter suwonensis</name>
    <dbReference type="NCBI Taxonomy" id="332999"/>
    <lineage>
        <taxon>Bacteria</taxon>
        <taxon>Pseudomonadati</taxon>
        <taxon>Bacteroidota</taxon>
        <taxon>Sphingobacteriia</taxon>
        <taxon>Sphingobacteriales</taxon>
        <taxon>Sphingobacteriaceae</taxon>
        <taxon>Pedobacter</taxon>
    </lineage>
</organism>
<name>A0A1I0U8G3_9SPHI</name>
<dbReference type="EMBL" id="FOJM01000022">
    <property type="protein sequence ID" value="SFA59516.1"/>
    <property type="molecule type" value="Genomic_DNA"/>
</dbReference>
<dbReference type="AlphaFoldDB" id="A0A1I0U8G3"/>
<sequence length="229" mass="26003">MNTYFISGLGADQRIFSRLKLSEKITVIHIDWIDPHKNESLEAYAERLSQIIDTSRPFALVGVSFGGMIAVEMAKRLKPVATIIISSTMLSSHLPGLYRFAGKFKLLKFIPAKFLKASNKLTQHYFFGTKSSNEKILLNRIIEDTDPHFLKWAIGSILSWRNKTVPERIYHIHGTQDKILYARIAKPDFVINNGTHFMVYQNAKQISGIIDQLILNNGTENLTPLAKND</sequence>
<dbReference type="SUPFAM" id="SSF53474">
    <property type="entry name" value="alpha/beta-Hydrolases"/>
    <property type="match status" value="1"/>
</dbReference>
<evidence type="ECO:0000313" key="2">
    <source>
        <dbReference type="EMBL" id="SFA59516.1"/>
    </source>
</evidence>
<evidence type="ECO:0000313" key="3">
    <source>
        <dbReference type="Proteomes" id="UP000198836"/>
    </source>
</evidence>
<feature type="domain" description="AB hydrolase-1" evidence="1">
    <location>
        <begin position="5"/>
        <end position="181"/>
    </location>
</feature>
<dbReference type="RefSeq" id="WP_090987683.1">
    <property type="nucleotide sequence ID" value="NZ_FOJM01000022.1"/>
</dbReference>